<keyword evidence="4" id="KW-1185">Reference proteome</keyword>
<evidence type="ECO:0000256" key="1">
    <source>
        <dbReference type="SAM" id="SignalP"/>
    </source>
</evidence>
<feature type="domain" description="Phytocyanin" evidence="2">
    <location>
        <begin position="21"/>
        <end position="69"/>
    </location>
</feature>
<dbReference type="Proteomes" id="UP000593560">
    <property type="component" value="Unassembled WGS sequence"/>
</dbReference>
<proteinExistence type="predicted"/>
<feature type="signal peptide" evidence="1">
    <location>
        <begin position="1"/>
        <end position="20"/>
    </location>
</feature>
<evidence type="ECO:0000313" key="3">
    <source>
        <dbReference type="EMBL" id="MBA0815814.1"/>
    </source>
</evidence>
<dbReference type="InterPro" id="IPR003245">
    <property type="entry name" value="Phytocyanin_dom"/>
</dbReference>
<keyword evidence="1" id="KW-0732">Signal</keyword>
<sequence length="69" mass="7168">MARTLVCLAATAMLVQLAMAVNYTVGGANGGWDSSTDLQTWAASQKFAVGDNLSKSHGTICVLHAVMVL</sequence>
<evidence type="ECO:0000259" key="2">
    <source>
        <dbReference type="PROSITE" id="PS51485"/>
    </source>
</evidence>
<dbReference type="SUPFAM" id="SSF49503">
    <property type="entry name" value="Cupredoxins"/>
    <property type="match status" value="1"/>
</dbReference>
<dbReference type="GO" id="GO:0009055">
    <property type="term" value="F:electron transfer activity"/>
    <property type="evidence" value="ECO:0007669"/>
    <property type="project" value="InterPro"/>
</dbReference>
<dbReference type="PROSITE" id="PS51485">
    <property type="entry name" value="PHYTOCYANIN"/>
    <property type="match status" value="1"/>
</dbReference>
<dbReference type="Gene3D" id="2.60.40.420">
    <property type="entry name" value="Cupredoxins - blue copper proteins"/>
    <property type="match status" value="1"/>
</dbReference>
<accession>A0A7J9I2K1</accession>
<dbReference type="OrthoDB" id="687020at2759"/>
<comment type="caution">
    <text evidence="3">The sequence shown here is derived from an EMBL/GenBank/DDBJ whole genome shotgun (WGS) entry which is preliminary data.</text>
</comment>
<reference evidence="3 4" key="1">
    <citation type="journal article" date="2019" name="Genome Biol. Evol.">
        <title>Insights into the evolution of the New World diploid cottons (Gossypium, subgenus Houzingenia) based on genome sequencing.</title>
        <authorList>
            <person name="Grover C.E."/>
            <person name="Arick M.A. 2nd"/>
            <person name="Thrash A."/>
            <person name="Conover J.L."/>
            <person name="Sanders W.S."/>
            <person name="Peterson D.G."/>
            <person name="Frelichowski J.E."/>
            <person name="Scheffler J.A."/>
            <person name="Scheffler B.E."/>
            <person name="Wendel J.F."/>
        </authorList>
    </citation>
    <scope>NUCLEOTIDE SEQUENCE [LARGE SCALE GENOMIC DNA]</scope>
    <source>
        <strain evidence="3">0</strain>
        <tissue evidence="3">Leaf</tissue>
    </source>
</reference>
<feature type="chain" id="PRO_5029506169" description="Phytocyanin domain-containing protein" evidence="1">
    <location>
        <begin position="21"/>
        <end position="69"/>
    </location>
</feature>
<organism evidence="3 4">
    <name type="scientific">Gossypium harknessii</name>
    <dbReference type="NCBI Taxonomy" id="34285"/>
    <lineage>
        <taxon>Eukaryota</taxon>
        <taxon>Viridiplantae</taxon>
        <taxon>Streptophyta</taxon>
        <taxon>Embryophyta</taxon>
        <taxon>Tracheophyta</taxon>
        <taxon>Spermatophyta</taxon>
        <taxon>Magnoliopsida</taxon>
        <taxon>eudicotyledons</taxon>
        <taxon>Gunneridae</taxon>
        <taxon>Pentapetalae</taxon>
        <taxon>rosids</taxon>
        <taxon>malvids</taxon>
        <taxon>Malvales</taxon>
        <taxon>Malvaceae</taxon>
        <taxon>Malvoideae</taxon>
        <taxon>Gossypium</taxon>
    </lineage>
</organism>
<gene>
    <name evidence="3" type="ORF">Gohar_000546</name>
</gene>
<dbReference type="InterPro" id="IPR008972">
    <property type="entry name" value="Cupredoxin"/>
</dbReference>
<name>A0A7J9I2K1_9ROSI</name>
<dbReference type="EMBL" id="JABFAD010000013">
    <property type="protein sequence ID" value="MBA0815814.1"/>
    <property type="molecule type" value="Genomic_DNA"/>
</dbReference>
<evidence type="ECO:0000313" key="4">
    <source>
        <dbReference type="Proteomes" id="UP000593560"/>
    </source>
</evidence>
<dbReference type="AlphaFoldDB" id="A0A7J9I2K1"/>
<protein>
    <recommendedName>
        <fullName evidence="2">Phytocyanin domain-containing protein</fullName>
    </recommendedName>
</protein>